<dbReference type="Proteomes" id="UP000024635">
    <property type="component" value="Unassembled WGS sequence"/>
</dbReference>
<protein>
    <submittedName>
        <fullName evidence="2">Uncharacterized protein</fullName>
    </submittedName>
</protein>
<evidence type="ECO:0000256" key="1">
    <source>
        <dbReference type="SAM" id="SignalP"/>
    </source>
</evidence>
<name>A0A016V3C8_9BILA</name>
<dbReference type="OrthoDB" id="5875792at2759"/>
<keyword evidence="3" id="KW-1185">Reference proteome</keyword>
<organism evidence="2 3">
    <name type="scientific">Ancylostoma ceylanicum</name>
    <dbReference type="NCBI Taxonomy" id="53326"/>
    <lineage>
        <taxon>Eukaryota</taxon>
        <taxon>Metazoa</taxon>
        <taxon>Ecdysozoa</taxon>
        <taxon>Nematoda</taxon>
        <taxon>Chromadorea</taxon>
        <taxon>Rhabditida</taxon>
        <taxon>Rhabditina</taxon>
        <taxon>Rhabditomorpha</taxon>
        <taxon>Strongyloidea</taxon>
        <taxon>Ancylostomatidae</taxon>
        <taxon>Ancylostomatinae</taxon>
        <taxon>Ancylostoma</taxon>
    </lineage>
</organism>
<accession>A0A016V3C8</accession>
<reference evidence="3" key="1">
    <citation type="journal article" date="2015" name="Nat. Genet.">
        <title>The genome and transcriptome of the zoonotic hookworm Ancylostoma ceylanicum identify infection-specific gene families.</title>
        <authorList>
            <person name="Schwarz E.M."/>
            <person name="Hu Y."/>
            <person name="Antoshechkin I."/>
            <person name="Miller M.M."/>
            <person name="Sternberg P.W."/>
            <person name="Aroian R.V."/>
        </authorList>
    </citation>
    <scope>NUCLEOTIDE SEQUENCE</scope>
    <source>
        <strain evidence="3">HY135</strain>
    </source>
</reference>
<comment type="caution">
    <text evidence="2">The sequence shown here is derived from an EMBL/GenBank/DDBJ whole genome shotgun (WGS) entry which is preliminary data.</text>
</comment>
<feature type="chain" id="PRO_5001490140" evidence="1">
    <location>
        <begin position="30"/>
        <end position="167"/>
    </location>
</feature>
<keyword evidence="1" id="KW-0732">Signal</keyword>
<feature type="signal peptide" evidence="1">
    <location>
        <begin position="1"/>
        <end position="29"/>
    </location>
</feature>
<sequence>MLKELGMAFIKMQRITFFGLVLFSAVVSADRDPTFHRFCNNPPNFGEGKIVEGDKNRCQLTYNIATVDDTTAYNFCDTQQPFTLLSARRDGSKTICDITTYYVCQGSDVLIGDKCFIPRRAVDFAQARESCGQDYTFCTISSGFEQKWITGQFILVRRTHLFANDFL</sequence>
<dbReference type="AlphaFoldDB" id="A0A016V3C8"/>
<evidence type="ECO:0000313" key="3">
    <source>
        <dbReference type="Proteomes" id="UP000024635"/>
    </source>
</evidence>
<proteinExistence type="predicted"/>
<gene>
    <name evidence="2" type="primary">Acey_s0017.g3187</name>
    <name evidence="2" type="ORF">Y032_0017g3187</name>
</gene>
<evidence type="ECO:0000313" key="2">
    <source>
        <dbReference type="EMBL" id="EYC22159.1"/>
    </source>
</evidence>
<dbReference type="EMBL" id="JARK01001353">
    <property type="protein sequence ID" value="EYC22159.1"/>
    <property type="molecule type" value="Genomic_DNA"/>
</dbReference>